<dbReference type="Pfam" id="PF05275">
    <property type="entry name" value="CopB"/>
    <property type="match status" value="1"/>
</dbReference>
<dbReference type="InterPro" id="IPR007939">
    <property type="entry name" value="Cu-R_B_prcur"/>
</dbReference>
<organism evidence="1 2">
    <name type="scientific">Oceanococcus atlanticus</name>
    <dbReference type="NCBI Taxonomy" id="1317117"/>
    <lineage>
        <taxon>Bacteria</taxon>
        <taxon>Pseudomonadati</taxon>
        <taxon>Pseudomonadota</taxon>
        <taxon>Gammaproteobacteria</taxon>
        <taxon>Chromatiales</taxon>
        <taxon>Oceanococcaceae</taxon>
        <taxon>Oceanococcus</taxon>
    </lineage>
</organism>
<keyword evidence="2" id="KW-1185">Reference proteome</keyword>
<dbReference type="STRING" id="1317117.ATO7_02990"/>
<dbReference type="EMBL" id="AQQV01000001">
    <property type="protein sequence ID" value="ORE88807.1"/>
    <property type="molecule type" value="Genomic_DNA"/>
</dbReference>
<proteinExistence type="predicted"/>
<dbReference type="GO" id="GO:0005507">
    <property type="term" value="F:copper ion binding"/>
    <property type="evidence" value="ECO:0007669"/>
    <property type="project" value="InterPro"/>
</dbReference>
<reference evidence="1 2" key="1">
    <citation type="submission" date="2013-04" db="EMBL/GenBank/DDBJ databases">
        <title>Oceanococcus atlanticus 22II-S10r2 Genome Sequencing.</title>
        <authorList>
            <person name="Lai Q."/>
            <person name="Li G."/>
            <person name="Shao Z."/>
        </authorList>
    </citation>
    <scope>NUCLEOTIDE SEQUENCE [LARGE SCALE GENOMIC DNA]</scope>
    <source>
        <strain evidence="1 2">22II-S10r2</strain>
    </source>
</reference>
<sequence>MKAASEPAAQKYGPELPPPTAAALAEAFPDLDGMDLRKHMDTPLLGYLLVDQLEWQDAEEGDRGVWDISGWLGYDLNRLWWRSEGERSNGEFEAAEMHLLYGRAISRWWDVVAGIRQDFEPGPGRTYAAVGIQGLAPYWFETQLTLYAGEQGQTAARLEAEYELLLTNRLILQPLVEINAYGQRDLENGIGAGFSDMEAGLRLRYEIRREFAPYVGLNWSRSLGNTADLIKAGGGDISELTAVVGLRMWF</sequence>
<protein>
    <submittedName>
        <fullName evidence="1">Copper resistance B</fullName>
    </submittedName>
</protein>
<dbReference type="InterPro" id="IPR036709">
    <property type="entry name" value="Autotransporte_beta_dom_sf"/>
</dbReference>
<accession>A0A1Y1SGM1</accession>
<dbReference type="GO" id="GO:0009279">
    <property type="term" value="C:cell outer membrane"/>
    <property type="evidence" value="ECO:0007669"/>
    <property type="project" value="InterPro"/>
</dbReference>
<dbReference type="Proteomes" id="UP000192342">
    <property type="component" value="Unassembled WGS sequence"/>
</dbReference>
<name>A0A1Y1SGM1_9GAMM</name>
<comment type="caution">
    <text evidence="1">The sequence shown here is derived from an EMBL/GenBank/DDBJ whole genome shotgun (WGS) entry which is preliminary data.</text>
</comment>
<dbReference type="GO" id="GO:0006878">
    <property type="term" value="P:intracellular copper ion homeostasis"/>
    <property type="evidence" value="ECO:0007669"/>
    <property type="project" value="InterPro"/>
</dbReference>
<evidence type="ECO:0000313" key="1">
    <source>
        <dbReference type="EMBL" id="ORE88807.1"/>
    </source>
</evidence>
<gene>
    <name evidence="1" type="ORF">ATO7_02990</name>
</gene>
<evidence type="ECO:0000313" key="2">
    <source>
        <dbReference type="Proteomes" id="UP000192342"/>
    </source>
</evidence>
<dbReference type="SUPFAM" id="SSF103515">
    <property type="entry name" value="Autotransporter"/>
    <property type="match status" value="1"/>
</dbReference>
<dbReference type="AlphaFoldDB" id="A0A1Y1SGM1"/>